<gene>
    <name evidence="2" type="ORF">MNBD_BACTEROID04-1261</name>
</gene>
<dbReference type="AlphaFoldDB" id="A0A3B0U7K5"/>
<name>A0A3B0U7K5_9ZZZZ</name>
<keyword evidence="1" id="KW-0472">Membrane</keyword>
<keyword evidence="1" id="KW-0812">Transmembrane</keyword>
<dbReference type="EMBL" id="UOER01000648">
    <property type="protein sequence ID" value="VAW26885.1"/>
    <property type="molecule type" value="Genomic_DNA"/>
</dbReference>
<sequence length="26" mass="3055">MEIFLQFNTWIALLTLTFLEIVLGID</sequence>
<accession>A0A3B0U7K5</accession>
<feature type="non-terminal residue" evidence="2">
    <location>
        <position position="26"/>
    </location>
</feature>
<feature type="transmembrane region" description="Helical" evidence="1">
    <location>
        <begin position="7"/>
        <end position="25"/>
    </location>
</feature>
<organism evidence="2">
    <name type="scientific">hydrothermal vent metagenome</name>
    <dbReference type="NCBI Taxonomy" id="652676"/>
    <lineage>
        <taxon>unclassified sequences</taxon>
        <taxon>metagenomes</taxon>
        <taxon>ecological metagenomes</taxon>
    </lineage>
</organism>
<reference evidence="2" key="1">
    <citation type="submission" date="2018-06" db="EMBL/GenBank/DDBJ databases">
        <authorList>
            <person name="Zhirakovskaya E."/>
        </authorList>
    </citation>
    <scope>NUCLEOTIDE SEQUENCE</scope>
</reference>
<proteinExistence type="predicted"/>
<evidence type="ECO:0000313" key="2">
    <source>
        <dbReference type="EMBL" id="VAW26885.1"/>
    </source>
</evidence>
<protein>
    <recommendedName>
        <fullName evidence="3">TerC family protein</fullName>
    </recommendedName>
</protein>
<evidence type="ECO:0000256" key="1">
    <source>
        <dbReference type="SAM" id="Phobius"/>
    </source>
</evidence>
<evidence type="ECO:0008006" key="3">
    <source>
        <dbReference type="Google" id="ProtNLM"/>
    </source>
</evidence>
<keyword evidence="1" id="KW-1133">Transmembrane helix</keyword>